<evidence type="ECO:0000256" key="1">
    <source>
        <dbReference type="SAM" id="MobiDB-lite"/>
    </source>
</evidence>
<feature type="transmembrane region" description="Helical" evidence="2">
    <location>
        <begin position="148"/>
        <end position="167"/>
    </location>
</feature>
<accession>A0A7Y9FI99</accession>
<keyword evidence="2" id="KW-0812">Transmembrane</keyword>
<proteinExistence type="predicted"/>
<sequence length="443" mass="46713">MRDPQLSGLDGAAPSSSAASAREDASTVKTWRVVQYFARNGLVMWAALATIAAEISVALQRGMQWRGDLVWTVDWVPVAFIVVGPVVAGLAAIDTALTVQGGSHLFKRPVTRTPAFAVTLAYAAVVGTAHLVVVAGVLVVSAPPVGDPGVVLAIMVQLAMLTLFAAIGTTLGRFVGVVMAGALGALSVFALLFFASAPGDGLALLEFGGATLPRIGYAYSPTYLGAQLLLLLITTAALLLPRPVDPMHKPRPSRSEVAVAGAALVAVAAGSVLVPGERLVPVETSPSLCGAVQTVPTCFYPQHERVMTGFQEQFWVLVSVARENGYGDLVPRRLVEASRTELPQEARDGTAAVYVMPEHLQGQEPSLWEIASGIVQPVHCAQVKGDLPPSERYWEDLQALVVTWVSLADPGVVEDVAFEGDILSPEQASVMAQEFAQCTYAHF</sequence>
<feature type="region of interest" description="Disordered" evidence="1">
    <location>
        <begin position="1"/>
        <end position="21"/>
    </location>
</feature>
<feature type="transmembrane region" description="Helical" evidence="2">
    <location>
        <begin position="257"/>
        <end position="276"/>
    </location>
</feature>
<dbReference type="EMBL" id="JACCBK010000001">
    <property type="protein sequence ID" value="NYD87833.1"/>
    <property type="molecule type" value="Genomic_DNA"/>
</dbReference>
<comment type="caution">
    <text evidence="3">The sequence shown here is derived from an EMBL/GenBank/DDBJ whole genome shotgun (WGS) entry which is preliminary data.</text>
</comment>
<evidence type="ECO:0000313" key="3">
    <source>
        <dbReference type="EMBL" id="NYD87833.1"/>
    </source>
</evidence>
<feature type="transmembrane region" description="Helical" evidence="2">
    <location>
        <begin position="217"/>
        <end position="241"/>
    </location>
</feature>
<feature type="transmembrane region" description="Helical" evidence="2">
    <location>
        <begin position="75"/>
        <end position="99"/>
    </location>
</feature>
<feature type="transmembrane region" description="Helical" evidence="2">
    <location>
        <begin position="42"/>
        <end position="63"/>
    </location>
</feature>
<keyword evidence="2" id="KW-0472">Membrane</keyword>
<organism evidence="3 4">
    <name type="scientific">Cellulomonas oligotrophica</name>
    <dbReference type="NCBI Taxonomy" id="931536"/>
    <lineage>
        <taxon>Bacteria</taxon>
        <taxon>Bacillati</taxon>
        <taxon>Actinomycetota</taxon>
        <taxon>Actinomycetes</taxon>
        <taxon>Micrococcales</taxon>
        <taxon>Cellulomonadaceae</taxon>
        <taxon>Cellulomonas</taxon>
    </lineage>
</organism>
<dbReference type="AlphaFoldDB" id="A0A7Y9FI99"/>
<name>A0A7Y9FI99_9CELL</name>
<feature type="transmembrane region" description="Helical" evidence="2">
    <location>
        <begin position="174"/>
        <end position="197"/>
    </location>
</feature>
<dbReference type="Proteomes" id="UP000577956">
    <property type="component" value="Unassembled WGS sequence"/>
</dbReference>
<dbReference type="RefSeq" id="WP_140460148.1">
    <property type="nucleotide sequence ID" value="NZ_BAABFI010000013.1"/>
</dbReference>
<feature type="compositionally biased region" description="Low complexity" evidence="1">
    <location>
        <begin position="1"/>
        <end position="20"/>
    </location>
</feature>
<evidence type="ECO:0000313" key="4">
    <source>
        <dbReference type="Proteomes" id="UP000577956"/>
    </source>
</evidence>
<keyword evidence="2" id="KW-1133">Transmembrane helix</keyword>
<reference evidence="3 4" key="1">
    <citation type="submission" date="2020-07" db="EMBL/GenBank/DDBJ databases">
        <title>Sequencing the genomes of 1000 actinobacteria strains.</title>
        <authorList>
            <person name="Klenk H.-P."/>
        </authorList>
    </citation>
    <scope>NUCLEOTIDE SEQUENCE [LARGE SCALE GENOMIC DNA]</scope>
    <source>
        <strain evidence="3 4">DSM 24482</strain>
    </source>
</reference>
<evidence type="ECO:0000256" key="2">
    <source>
        <dbReference type="SAM" id="Phobius"/>
    </source>
</evidence>
<gene>
    <name evidence="3" type="ORF">BKA21_003382</name>
</gene>
<protein>
    <submittedName>
        <fullName evidence="3">Uncharacterized protein</fullName>
    </submittedName>
</protein>
<feature type="transmembrane region" description="Helical" evidence="2">
    <location>
        <begin position="120"/>
        <end position="142"/>
    </location>
</feature>